<dbReference type="PRINTS" id="PR00463">
    <property type="entry name" value="EP450I"/>
</dbReference>
<dbReference type="SUPFAM" id="SSF48264">
    <property type="entry name" value="Cytochrome P450"/>
    <property type="match status" value="1"/>
</dbReference>
<keyword evidence="6 8" id="KW-0408">Iron</keyword>
<evidence type="ECO:0000256" key="6">
    <source>
        <dbReference type="ARBA" id="ARBA00023004"/>
    </source>
</evidence>
<gene>
    <name evidence="10 11" type="primary">LOC101899206</name>
</gene>
<dbReference type="Proteomes" id="UP001652621">
    <property type="component" value="Unplaced"/>
</dbReference>
<dbReference type="InterPro" id="IPR017972">
    <property type="entry name" value="Cyt_P450_CS"/>
</dbReference>
<evidence type="ECO:0000256" key="7">
    <source>
        <dbReference type="ARBA" id="ARBA00023033"/>
    </source>
</evidence>
<dbReference type="CDD" id="cd20628">
    <property type="entry name" value="CYP4"/>
    <property type="match status" value="1"/>
</dbReference>
<evidence type="ECO:0000313" key="10">
    <source>
        <dbReference type="RefSeq" id="XP_058980437.1"/>
    </source>
</evidence>
<comment type="similarity">
    <text evidence="2 8">Belongs to the cytochrome P450 family.</text>
</comment>
<keyword evidence="7 8" id="KW-0503">Monooxygenase</keyword>
<evidence type="ECO:0000256" key="2">
    <source>
        <dbReference type="ARBA" id="ARBA00010617"/>
    </source>
</evidence>
<comment type="cofactor">
    <cofactor evidence="1">
        <name>heme</name>
        <dbReference type="ChEBI" id="CHEBI:30413"/>
    </cofactor>
</comment>
<dbReference type="PANTHER" id="PTHR24291:SF187">
    <property type="entry name" value="CYTOCHROME P450 4AE1-RELATED"/>
    <property type="match status" value="1"/>
</dbReference>
<dbReference type="PRINTS" id="PR00385">
    <property type="entry name" value="P450"/>
</dbReference>
<evidence type="ECO:0000313" key="9">
    <source>
        <dbReference type="Proteomes" id="UP001652621"/>
    </source>
</evidence>
<evidence type="ECO:0000256" key="5">
    <source>
        <dbReference type="ARBA" id="ARBA00023002"/>
    </source>
</evidence>
<name>A0ABM3V3T1_MUSDO</name>
<keyword evidence="3 8" id="KW-0349">Heme</keyword>
<keyword evidence="5 8" id="KW-0560">Oxidoreductase</keyword>
<accession>A0ABM3V3T1</accession>
<dbReference type="RefSeq" id="XP_058980438.1">
    <property type="nucleotide sequence ID" value="XM_059124455.1"/>
</dbReference>
<sequence>MDAIALIAILALSALAFYLHASKRHMRKAVSNLGGPYNIPLLGALQLAYRFDPKNIFQIPTELKNKYGDLFKLWALNRLIVISGDAEFNEQILTSSVHITKHRLYGVLHDWLGVGLLTSDGQKWQSRRKIITPTFHFKILEEFLQIFKQQSEILVECLAAKADGKTTFDVYPFVCGATLDIIAETAMGTKVKAQTGGTKQYIKAVTDSFFRMTKMLGWRFLRVHLQSEVVFSILHPFKKLQSMKNLRIMHEFTRNVIKERRKALEVTLGSQNPSAGTTSETEQILGTKKRMALLDVLLQATVDGEPLTDEDIREEVDTFMFEGHDTTATALSCTLHLLARHPRVQNKLLKEIQEVLGDDLESINLMNLNDLKYMECVIKESLRLYSPIPIIAREIKEDFKYKHSTIGEGVLPAGSELVMGFYVMASESKCFENANEFLPERHQQPAKMHNFQFTPFSAGPRNCIGQKFAMYEMKVVLTNIIRTYELLPYGEKIDPLLGIVLRSSTGMQLGMKRRAT</sequence>
<keyword evidence="4 8" id="KW-0479">Metal-binding</keyword>
<keyword evidence="9" id="KW-1185">Reference proteome</keyword>
<protein>
    <submittedName>
        <fullName evidence="10 11">Cytochrome P450 4d8 isoform X1</fullName>
    </submittedName>
</protein>
<evidence type="ECO:0000256" key="4">
    <source>
        <dbReference type="ARBA" id="ARBA00022723"/>
    </source>
</evidence>
<dbReference type="Gene3D" id="1.10.630.10">
    <property type="entry name" value="Cytochrome P450"/>
    <property type="match status" value="1"/>
</dbReference>
<evidence type="ECO:0000256" key="1">
    <source>
        <dbReference type="ARBA" id="ARBA00001971"/>
    </source>
</evidence>
<dbReference type="PROSITE" id="PS00086">
    <property type="entry name" value="CYTOCHROME_P450"/>
    <property type="match status" value="1"/>
</dbReference>
<dbReference type="PANTHER" id="PTHR24291">
    <property type="entry name" value="CYTOCHROME P450 FAMILY 4"/>
    <property type="match status" value="1"/>
</dbReference>
<dbReference type="RefSeq" id="XP_058980437.1">
    <property type="nucleotide sequence ID" value="XM_059124454.1"/>
</dbReference>
<proteinExistence type="inferred from homology"/>
<dbReference type="Pfam" id="PF00067">
    <property type="entry name" value="p450"/>
    <property type="match status" value="1"/>
</dbReference>
<dbReference type="InterPro" id="IPR002401">
    <property type="entry name" value="Cyt_P450_E_grp-I"/>
</dbReference>
<evidence type="ECO:0000256" key="8">
    <source>
        <dbReference type="RuleBase" id="RU000461"/>
    </source>
</evidence>
<dbReference type="InterPro" id="IPR050196">
    <property type="entry name" value="Cytochrome_P450_Monoox"/>
</dbReference>
<dbReference type="InterPro" id="IPR036396">
    <property type="entry name" value="Cyt_P450_sf"/>
</dbReference>
<evidence type="ECO:0000313" key="11">
    <source>
        <dbReference type="RefSeq" id="XP_058980438.1"/>
    </source>
</evidence>
<reference evidence="10 11" key="1">
    <citation type="submission" date="2025-05" db="UniProtKB">
        <authorList>
            <consortium name="RefSeq"/>
        </authorList>
    </citation>
    <scope>IDENTIFICATION</scope>
    <source>
        <strain evidence="10 11">Aabys</strain>
        <tissue evidence="10 11">Whole body</tissue>
    </source>
</reference>
<dbReference type="GeneID" id="101899206"/>
<organism evidence="9 10">
    <name type="scientific">Musca domestica</name>
    <name type="common">House fly</name>
    <dbReference type="NCBI Taxonomy" id="7370"/>
    <lineage>
        <taxon>Eukaryota</taxon>
        <taxon>Metazoa</taxon>
        <taxon>Ecdysozoa</taxon>
        <taxon>Arthropoda</taxon>
        <taxon>Hexapoda</taxon>
        <taxon>Insecta</taxon>
        <taxon>Pterygota</taxon>
        <taxon>Neoptera</taxon>
        <taxon>Endopterygota</taxon>
        <taxon>Diptera</taxon>
        <taxon>Brachycera</taxon>
        <taxon>Muscomorpha</taxon>
        <taxon>Muscoidea</taxon>
        <taxon>Muscidae</taxon>
        <taxon>Musca</taxon>
    </lineage>
</organism>
<dbReference type="InterPro" id="IPR001128">
    <property type="entry name" value="Cyt_P450"/>
</dbReference>
<evidence type="ECO:0000256" key="3">
    <source>
        <dbReference type="ARBA" id="ARBA00022617"/>
    </source>
</evidence>